<feature type="transmembrane region" description="Helical" evidence="2">
    <location>
        <begin position="6"/>
        <end position="25"/>
    </location>
</feature>
<dbReference type="EMBL" id="UINC01178072">
    <property type="protein sequence ID" value="SVD86039.1"/>
    <property type="molecule type" value="Genomic_DNA"/>
</dbReference>
<proteinExistence type="predicted"/>
<feature type="transmembrane region" description="Helical" evidence="2">
    <location>
        <begin position="37"/>
        <end position="57"/>
    </location>
</feature>
<evidence type="ECO:0000256" key="1">
    <source>
        <dbReference type="SAM" id="MobiDB-lite"/>
    </source>
</evidence>
<evidence type="ECO:0000256" key="2">
    <source>
        <dbReference type="SAM" id="Phobius"/>
    </source>
</evidence>
<keyword evidence="2" id="KW-0472">Membrane</keyword>
<sequence>MKRSPIVYFLFLFSGITALIYEVVWTRMLTLAFGHTVFSVSIVLASFMAGLGFGSYFSGHAINHVGGKKTHSDSSNLSGELSEDLETSSPLLIYGWIE</sequence>
<dbReference type="AlphaFoldDB" id="A0A382YSV1"/>
<organism evidence="3">
    <name type="scientific">marine metagenome</name>
    <dbReference type="NCBI Taxonomy" id="408172"/>
    <lineage>
        <taxon>unclassified sequences</taxon>
        <taxon>metagenomes</taxon>
        <taxon>ecological metagenomes</taxon>
    </lineage>
</organism>
<reference evidence="3" key="1">
    <citation type="submission" date="2018-05" db="EMBL/GenBank/DDBJ databases">
        <authorList>
            <person name="Lanie J.A."/>
            <person name="Ng W.-L."/>
            <person name="Kazmierczak K.M."/>
            <person name="Andrzejewski T.M."/>
            <person name="Davidsen T.M."/>
            <person name="Wayne K.J."/>
            <person name="Tettelin H."/>
            <person name="Glass J.I."/>
            <person name="Rusch D."/>
            <person name="Podicherti R."/>
            <person name="Tsui H.-C.T."/>
            <person name="Winkler M.E."/>
        </authorList>
    </citation>
    <scope>NUCLEOTIDE SEQUENCE</scope>
</reference>
<feature type="non-terminal residue" evidence="3">
    <location>
        <position position="98"/>
    </location>
</feature>
<gene>
    <name evidence="3" type="ORF">METZ01_LOCUS438893</name>
</gene>
<keyword evidence="2" id="KW-0812">Transmembrane</keyword>
<feature type="region of interest" description="Disordered" evidence="1">
    <location>
        <begin position="66"/>
        <end position="86"/>
    </location>
</feature>
<accession>A0A382YSV1</accession>
<protein>
    <submittedName>
        <fullName evidence="3">Uncharacterized protein</fullName>
    </submittedName>
</protein>
<dbReference type="SUPFAM" id="SSF103473">
    <property type="entry name" value="MFS general substrate transporter"/>
    <property type="match status" value="1"/>
</dbReference>
<keyword evidence="2" id="KW-1133">Transmembrane helix</keyword>
<evidence type="ECO:0000313" key="3">
    <source>
        <dbReference type="EMBL" id="SVD86039.1"/>
    </source>
</evidence>
<dbReference type="InterPro" id="IPR036259">
    <property type="entry name" value="MFS_trans_sf"/>
</dbReference>
<name>A0A382YSV1_9ZZZZ</name>